<evidence type="ECO:0000256" key="3">
    <source>
        <dbReference type="SAM" id="SignalP"/>
    </source>
</evidence>
<reference evidence="4" key="1">
    <citation type="submission" date="2022-11" db="EMBL/GenBank/DDBJ databases">
        <authorList>
            <person name="Petersen C."/>
        </authorList>
    </citation>
    <scope>NUCLEOTIDE SEQUENCE</scope>
    <source>
        <strain evidence="4">IBT 29864</strain>
    </source>
</reference>
<feature type="signal peptide" evidence="3">
    <location>
        <begin position="1"/>
        <end position="20"/>
    </location>
</feature>
<feature type="chain" id="PRO_5040949912" evidence="3">
    <location>
        <begin position="21"/>
        <end position="297"/>
    </location>
</feature>
<dbReference type="AlphaFoldDB" id="A0A9W9S1N2"/>
<name>A0A9W9S1N2_9EURO</name>
<dbReference type="EMBL" id="JAPZBS010000005">
    <property type="protein sequence ID" value="KAJ5369675.1"/>
    <property type="molecule type" value="Genomic_DNA"/>
</dbReference>
<sequence>MINRKTAVLLLASHLALTACQPHGAPTATSLETLKDELSPASSDGGLIYLGVRDAIDRVIIVARDTSTTSESTTSTTETTTSSTSTSTTSSETTSTSTTTSSSTSTSSTSSTSTTSTATTSSTSSTSTQSTTSSTSTTSSSSTTTTSSSTTTSTASATSTTSAEIAEWNRKGNIAAIIFSCCLVSLFSGVSILHCAKDRAKSKRIAARELLKAKSIAAESLVASRGGSTAELIPDRSSMMFKDNPFGDQRPQTAYSGAGSANNGWATTSPAQQQASMESSTAANGTSNGDHHRGGFV</sequence>
<keyword evidence="3" id="KW-0732">Signal</keyword>
<evidence type="ECO:0000313" key="5">
    <source>
        <dbReference type="Proteomes" id="UP001147782"/>
    </source>
</evidence>
<keyword evidence="2" id="KW-1133">Transmembrane helix</keyword>
<comment type="caution">
    <text evidence="4">The sequence shown here is derived from an EMBL/GenBank/DDBJ whole genome shotgun (WGS) entry which is preliminary data.</text>
</comment>
<proteinExistence type="predicted"/>
<gene>
    <name evidence="4" type="ORF">N7496_005767</name>
</gene>
<dbReference type="PANTHER" id="PTHR35193">
    <property type="entry name" value="MUCIN 13A, CELL SURFACE-ASSOCIATED-RELATED"/>
    <property type="match status" value="1"/>
</dbReference>
<feature type="region of interest" description="Disordered" evidence="1">
    <location>
        <begin position="246"/>
        <end position="297"/>
    </location>
</feature>
<dbReference type="Proteomes" id="UP001147782">
    <property type="component" value="Unassembled WGS sequence"/>
</dbReference>
<feature type="region of interest" description="Disordered" evidence="1">
    <location>
        <begin position="67"/>
        <end position="161"/>
    </location>
</feature>
<accession>A0A9W9S1N2</accession>
<dbReference type="OrthoDB" id="4366245at2759"/>
<reference evidence="4" key="2">
    <citation type="journal article" date="2023" name="IMA Fungus">
        <title>Comparative genomic study of the Penicillium genus elucidates a diverse pangenome and 15 lateral gene transfer events.</title>
        <authorList>
            <person name="Petersen C."/>
            <person name="Sorensen T."/>
            <person name="Nielsen M.R."/>
            <person name="Sondergaard T.E."/>
            <person name="Sorensen J.L."/>
            <person name="Fitzpatrick D.A."/>
            <person name="Frisvad J.C."/>
            <person name="Nielsen K.L."/>
        </authorList>
    </citation>
    <scope>NUCLEOTIDE SEQUENCE</scope>
    <source>
        <strain evidence="4">IBT 29864</strain>
    </source>
</reference>
<keyword evidence="2" id="KW-0472">Membrane</keyword>
<dbReference type="PANTHER" id="PTHR35193:SF5">
    <property type="entry name" value="FLOCCULATION PROTEIN FLO11"/>
    <property type="match status" value="1"/>
</dbReference>
<keyword evidence="2" id="KW-0812">Transmembrane</keyword>
<dbReference type="GeneID" id="81437875"/>
<keyword evidence="5" id="KW-1185">Reference proteome</keyword>
<evidence type="ECO:0000313" key="4">
    <source>
        <dbReference type="EMBL" id="KAJ5369675.1"/>
    </source>
</evidence>
<organism evidence="4 5">
    <name type="scientific">Penicillium cataractarum</name>
    <dbReference type="NCBI Taxonomy" id="2100454"/>
    <lineage>
        <taxon>Eukaryota</taxon>
        <taxon>Fungi</taxon>
        <taxon>Dikarya</taxon>
        <taxon>Ascomycota</taxon>
        <taxon>Pezizomycotina</taxon>
        <taxon>Eurotiomycetes</taxon>
        <taxon>Eurotiomycetidae</taxon>
        <taxon>Eurotiales</taxon>
        <taxon>Aspergillaceae</taxon>
        <taxon>Penicillium</taxon>
    </lineage>
</organism>
<feature type="compositionally biased region" description="Polar residues" evidence="1">
    <location>
        <begin position="250"/>
        <end position="288"/>
    </location>
</feature>
<evidence type="ECO:0000256" key="1">
    <source>
        <dbReference type="SAM" id="MobiDB-lite"/>
    </source>
</evidence>
<feature type="transmembrane region" description="Helical" evidence="2">
    <location>
        <begin position="174"/>
        <end position="196"/>
    </location>
</feature>
<dbReference type="PROSITE" id="PS51257">
    <property type="entry name" value="PROKAR_LIPOPROTEIN"/>
    <property type="match status" value="1"/>
</dbReference>
<dbReference type="RefSeq" id="XP_056554109.1">
    <property type="nucleotide sequence ID" value="XM_056698696.1"/>
</dbReference>
<evidence type="ECO:0000256" key="2">
    <source>
        <dbReference type="SAM" id="Phobius"/>
    </source>
</evidence>
<protein>
    <submittedName>
        <fullName evidence="4">Uncharacterized protein</fullName>
    </submittedName>
</protein>